<dbReference type="InterPro" id="IPR001220">
    <property type="entry name" value="Legume_lectin_dom"/>
</dbReference>
<comment type="similarity">
    <text evidence="4">In the C-terminal section; belongs to the protein kinase superfamily. Ser/Thr protein kinase family.</text>
</comment>
<dbReference type="FunFam" id="2.60.120.200:FF:000103">
    <property type="entry name" value="L-type lectin-domain containing receptor kinase IX.1"/>
    <property type="match status" value="1"/>
</dbReference>
<organism evidence="27 28">
    <name type="scientific">Arachis hypogaea</name>
    <name type="common">Peanut</name>
    <dbReference type="NCBI Taxonomy" id="3818"/>
    <lineage>
        <taxon>Eukaryota</taxon>
        <taxon>Viridiplantae</taxon>
        <taxon>Streptophyta</taxon>
        <taxon>Embryophyta</taxon>
        <taxon>Tracheophyta</taxon>
        <taxon>Spermatophyta</taxon>
        <taxon>Magnoliopsida</taxon>
        <taxon>eudicotyledons</taxon>
        <taxon>Gunneridae</taxon>
        <taxon>Pentapetalae</taxon>
        <taxon>rosids</taxon>
        <taxon>fabids</taxon>
        <taxon>Fabales</taxon>
        <taxon>Fabaceae</taxon>
        <taxon>Papilionoideae</taxon>
        <taxon>50 kb inversion clade</taxon>
        <taxon>dalbergioids sensu lato</taxon>
        <taxon>Dalbergieae</taxon>
        <taxon>Pterocarpus clade</taxon>
        <taxon>Arachis</taxon>
    </lineage>
</organism>
<keyword evidence="11" id="KW-0430">Lectin</keyword>
<evidence type="ECO:0000256" key="13">
    <source>
        <dbReference type="ARBA" id="ARBA00022777"/>
    </source>
</evidence>
<keyword evidence="7" id="KW-0723">Serine/threonine-protein kinase</keyword>
<protein>
    <recommendedName>
        <fullName evidence="5">non-specific serine/threonine protein kinase</fullName>
        <ecNumber evidence="5">2.7.11.1</ecNumber>
    </recommendedName>
</protein>
<keyword evidence="15 23" id="KW-0067">ATP-binding</keyword>
<dbReference type="Proteomes" id="UP000289738">
    <property type="component" value="Chromosome A03"/>
</dbReference>
<keyword evidence="13" id="KW-0418">Kinase</keyword>
<feature type="signal peptide" evidence="25">
    <location>
        <begin position="1"/>
        <end position="26"/>
    </location>
</feature>
<dbReference type="PANTHER" id="PTHR27007">
    <property type="match status" value="1"/>
</dbReference>
<evidence type="ECO:0000256" key="2">
    <source>
        <dbReference type="ARBA" id="ARBA00007606"/>
    </source>
</evidence>
<dbReference type="CDD" id="cd14066">
    <property type="entry name" value="STKc_IRAK"/>
    <property type="match status" value="3"/>
</dbReference>
<dbReference type="PROSITE" id="PS50011">
    <property type="entry name" value="PROTEIN_KINASE_DOM"/>
    <property type="match status" value="3"/>
</dbReference>
<comment type="subunit">
    <text evidence="22">Interacts with ABCG40.</text>
</comment>
<dbReference type="GO" id="GO:0002229">
    <property type="term" value="P:defense response to oomycetes"/>
    <property type="evidence" value="ECO:0007669"/>
    <property type="project" value="UniProtKB-ARBA"/>
</dbReference>
<dbReference type="GO" id="GO:0005886">
    <property type="term" value="C:plasma membrane"/>
    <property type="evidence" value="ECO:0007669"/>
    <property type="project" value="UniProtKB-SubCell"/>
</dbReference>
<evidence type="ECO:0000256" key="9">
    <source>
        <dbReference type="ARBA" id="ARBA00022692"/>
    </source>
</evidence>
<dbReference type="GO" id="GO:0009626">
    <property type="term" value="P:plant-type hypersensitive response"/>
    <property type="evidence" value="ECO:0007669"/>
    <property type="project" value="UniProtKB-ARBA"/>
</dbReference>
<evidence type="ECO:0000256" key="16">
    <source>
        <dbReference type="ARBA" id="ARBA00022989"/>
    </source>
</evidence>
<dbReference type="InterPro" id="IPR017441">
    <property type="entry name" value="Protein_kinase_ATP_BS"/>
</dbReference>
<evidence type="ECO:0000256" key="5">
    <source>
        <dbReference type="ARBA" id="ARBA00012513"/>
    </source>
</evidence>
<feature type="domain" description="Protein kinase" evidence="26">
    <location>
        <begin position="1628"/>
        <end position="1909"/>
    </location>
</feature>
<evidence type="ECO:0000256" key="11">
    <source>
        <dbReference type="ARBA" id="ARBA00022734"/>
    </source>
</evidence>
<dbReference type="Pfam" id="PF00139">
    <property type="entry name" value="Lectin_legB"/>
    <property type="match status" value="3"/>
</dbReference>
<keyword evidence="28" id="KW-1185">Reference proteome</keyword>
<keyword evidence="17 24" id="KW-0472">Membrane</keyword>
<evidence type="ECO:0000256" key="7">
    <source>
        <dbReference type="ARBA" id="ARBA00022527"/>
    </source>
</evidence>
<keyword evidence="9 24" id="KW-0812">Transmembrane</keyword>
<feature type="transmembrane region" description="Helical" evidence="24">
    <location>
        <begin position="290"/>
        <end position="312"/>
    </location>
</feature>
<evidence type="ECO:0000313" key="27">
    <source>
        <dbReference type="EMBL" id="RYR65870.1"/>
    </source>
</evidence>
<evidence type="ECO:0000256" key="8">
    <source>
        <dbReference type="ARBA" id="ARBA00022679"/>
    </source>
</evidence>
<keyword evidence="12 23" id="KW-0547">Nucleotide-binding</keyword>
<dbReference type="PROSITE" id="PS00307">
    <property type="entry name" value="LECTIN_LEGUME_BETA"/>
    <property type="match status" value="2"/>
</dbReference>
<dbReference type="Pfam" id="PF00069">
    <property type="entry name" value="Pkinase"/>
    <property type="match status" value="3"/>
</dbReference>
<feature type="binding site" evidence="23">
    <location>
        <position position="1658"/>
    </location>
    <ligand>
        <name>ATP</name>
        <dbReference type="ChEBI" id="CHEBI:30616"/>
    </ligand>
</feature>
<evidence type="ECO:0000256" key="1">
    <source>
        <dbReference type="ARBA" id="ARBA00004251"/>
    </source>
</evidence>
<evidence type="ECO:0000256" key="10">
    <source>
        <dbReference type="ARBA" id="ARBA00022729"/>
    </source>
</evidence>
<keyword evidence="14" id="KW-0611">Plant defense</keyword>
<dbReference type="Gene3D" id="2.60.120.200">
    <property type="match status" value="3"/>
</dbReference>
<proteinExistence type="inferred from homology"/>
<dbReference type="EC" id="2.7.11.1" evidence="5"/>
<dbReference type="InterPro" id="IPR050528">
    <property type="entry name" value="L-type_Lectin-RKs"/>
</dbReference>
<dbReference type="PROSITE" id="PS00308">
    <property type="entry name" value="LECTIN_LEGUME_ALPHA"/>
    <property type="match status" value="1"/>
</dbReference>
<evidence type="ECO:0000256" key="19">
    <source>
        <dbReference type="ARBA" id="ARBA00023180"/>
    </source>
</evidence>
<feature type="chain" id="PRO_5019369920" description="non-specific serine/threonine protein kinase" evidence="25">
    <location>
        <begin position="27"/>
        <end position="1937"/>
    </location>
</feature>
<feature type="binding site" evidence="23">
    <location>
        <position position="383"/>
    </location>
    <ligand>
        <name>ATP</name>
        <dbReference type="ChEBI" id="CHEBI:30616"/>
    </ligand>
</feature>
<dbReference type="GO" id="GO:0005524">
    <property type="term" value="F:ATP binding"/>
    <property type="evidence" value="ECO:0007669"/>
    <property type="project" value="UniProtKB-UniRule"/>
</dbReference>
<keyword evidence="18" id="KW-0675">Receptor</keyword>
<dbReference type="InterPro" id="IPR008271">
    <property type="entry name" value="Ser/Thr_kinase_AS"/>
</dbReference>
<dbReference type="SUPFAM" id="SSF56112">
    <property type="entry name" value="Protein kinase-like (PK-like)"/>
    <property type="match status" value="3"/>
</dbReference>
<comment type="subcellular location">
    <subcellularLocation>
        <location evidence="1">Cell membrane</location>
        <topology evidence="1">Single-pass type I membrane protein</topology>
    </subcellularLocation>
</comment>
<evidence type="ECO:0000256" key="3">
    <source>
        <dbReference type="ARBA" id="ARBA00008536"/>
    </source>
</evidence>
<dbReference type="STRING" id="3818.A0A445DRR6"/>
<evidence type="ECO:0000256" key="17">
    <source>
        <dbReference type="ARBA" id="ARBA00023136"/>
    </source>
</evidence>
<dbReference type="PROSITE" id="PS00107">
    <property type="entry name" value="PROTEIN_KINASE_ATP"/>
    <property type="match status" value="3"/>
</dbReference>
<dbReference type="InterPro" id="IPR019825">
    <property type="entry name" value="Lectin_legB_Mn/Ca_BS"/>
</dbReference>
<feature type="domain" description="Protein kinase" evidence="26">
    <location>
        <begin position="991"/>
        <end position="1272"/>
    </location>
</feature>
<keyword evidence="16 24" id="KW-1133">Transmembrane helix</keyword>
<dbReference type="InterPro" id="IPR000985">
    <property type="entry name" value="Lectin_LegA_CS"/>
</dbReference>
<dbReference type="InterPro" id="IPR000719">
    <property type="entry name" value="Prot_kinase_dom"/>
</dbReference>
<keyword evidence="19" id="KW-0325">Glycoprotein</keyword>
<evidence type="ECO:0000256" key="25">
    <source>
        <dbReference type="SAM" id="SignalP"/>
    </source>
</evidence>
<feature type="domain" description="Protein kinase" evidence="26">
    <location>
        <begin position="353"/>
        <end position="633"/>
    </location>
</feature>
<evidence type="ECO:0000256" key="4">
    <source>
        <dbReference type="ARBA" id="ARBA00010217"/>
    </source>
</evidence>
<feature type="transmembrane region" description="Helical" evidence="24">
    <location>
        <begin position="1568"/>
        <end position="1588"/>
    </location>
</feature>
<evidence type="ECO:0000259" key="26">
    <source>
        <dbReference type="PROSITE" id="PS50011"/>
    </source>
</evidence>
<name>A0A445DRR6_ARAHY</name>
<evidence type="ECO:0000256" key="15">
    <source>
        <dbReference type="ARBA" id="ARBA00022840"/>
    </source>
</evidence>
<evidence type="ECO:0000256" key="22">
    <source>
        <dbReference type="ARBA" id="ARBA00063357"/>
    </source>
</evidence>
<evidence type="ECO:0000256" key="6">
    <source>
        <dbReference type="ARBA" id="ARBA00022475"/>
    </source>
</evidence>
<sequence length="1937" mass="216089">MASWHIHVPSLLLIIFFLQMAPFANPLSFNFTSFKDGNVNVEEDAAVVREAIQITLNSMDQNNNYSVGRVTSKSLIQIWDKNSGQLTDFITTFSFVIYSEESSYGDGMAFFLADPNLPLLHHVRQGGGLGLVDGNRVLNSTQHSFVAVEFDTFHNPWDPQGNHVGLNFNSMKSNISKTWLVDIMKWRVYNCSIKYNSTTLNLSVSFTQYTDNSSSEDYVSYKVDLRDHLPERVIVGFSAATGRLFEVNTLKSWSFSSSLDILENVRNPMTAPAASPTPSPDSEKGNKLRLLVGIGIGAALILSLLVCALILWKKSRGKKEDLTFDLTMDDEFQKGSGPKRFGYNELRSATNKFSDPNKLGQGGFGSVYKGYLKNSNTNVAIKKISRESSQGIKEYATEVKIISQLRHRNLVQLIGWCHRKNDLLLIYEFMPNGSLDSHLYGGKSLLTWPTRYNIALSLASALLYLQEEWEQCVIHRDIKPSNIMLDSCFNAKLGDFGLARLVDHEKGSRTTLIAGTRGYIAPEYATSGKATKEADIYSFGVVLLEIASGKKPIIGLDSNKEDIITVVEWVWELYGTGKLLEAVDPKLCGEFDENQMERVLGVGLWCVHPDYKFRPCIRQVIQVLQFEAPLPILPEKMPVPTYLPPDIRAIFRSISPHFAIETTEYCMVIIMHVANAQIRSFNFNKNFNPAQSPELNPDGDATYSQSFDHIQLTGKTDNAKGLGRITTKPMHLMKNNSEQRYDFTTNFTFVVISNKTYHGEGLAFFIASHMLPIKKHGMNGGGLGLVQPCHPHPDEYSFVAVEFDTNSDPWDPIGPEPHVGIDINSMISTKYSKWPADFSDITNVYNCSVVYSAGSRRLDVYFTGGSFNGPVPKNLSSHLDLTDYLKDPVTLGISASTQNYTVQFRLLSWSFIAKLSTPSNAGDDNRKREKLKQGLEIGTAWFLSLLVLVLVLDFIRKRGRRKHELDPMDHEFQTGPQRISYNILVSATNNFEEAKKLGKGGFGGVYKGYFKDTDSYAAVKKISADSRQGIKEYAAEVKIISQLRHRNLVRLTGWCHKKNDFILIYEYMPNGSLDSCLFDGVGFLSWQVRYSIALGLASALLYLQEGWEQCVLHRDIKSSNIMLDSDFNAKLGDFGLARLVNHEKGSRTTVTAGTLGYIAPEYMKTGKVGKESDIYSFGVVLLEIACGKKAIHHIEMEGRVTQVSLVEWVWELYGLRSITAAADPNLCVAFDVQQMECMLVVGLWCAHPDCQCRPSIRQVLKVLNFDAPLPILPQRMPILPPYLPLSTNECVALLRIIIIIPVIANAQTLLSFNCTNFTQSHCADELTLQGDASHAQSSNVIELAGSKKNASGFGRVITKGTHLKVNNSRYDFTTNFSFLVFTEDPTYPGDGLAFYIASPKLPIQDHIDGGGLGLAKGYHHLPSGYSFVALEFDTFSNAWDPSGPSPHVGLDLNSVVSSLSETWLVDFSERNKVFNCSIDYNSGTKRLDAFFTASSLNGPVKKQFSFPLDLDEFIQDPVTIGISAAVAEKNYTVGYSLLSWSFSSTLHVPSNAAGSFPYKAHLEKALEIGIGFFLCLFVLILVLLLILIQRGGKRNPESAFDLMDHEFQTGTGPQRISYDRLVCATDNFQEAKKLGRGGFGAVYKGYFKDTDSYAAVKKISADSKQGLKEYAAEVKIISQLRHRNLVRLTGWCHKKNDFVLIYEYMPNGSLDSFLFHGVGFLSWQVRYNIALGLASALLYLQEGWEKCVLHRDIKSSNIMLDSDFNAKLGDFGLARLVDHEKGSRTTVTAGTLGYMAPEYMKTGKVRKESDIYSFGVVLLEIASGKKVMHHIELEGRVTQVSLVEWVWELYGLRNITAAADPNLCVAFDDQQMECMLVVGLWCAHPDCRCRPSVRQVMKVLNFDAPLPILPQRMPLLPYLPSTTNEVFLTAVSSFSGT</sequence>
<evidence type="ECO:0000313" key="28">
    <source>
        <dbReference type="Proteomes" id="UP000289738"/>
    </source>
</evidence>
<evidence type="ECO:0000256" key="18">
    <source>
        <dbReference type="ARBA" id="ARBA00023170"/>
    </source>
</evidence>
<evidence type="ECO:0000256" key="23">
    <source>
        <dbReference type="PROSITE-ProRule" id="PRU10141"/>
    </source>
</evidence>
<comment type="similarity">
    <text evidence="3">In the N-terminal section; belongs to the leguminous lectin family.</text>
</comment>
<dbReference type="InterPro" id="IPR013320">
    <property type="entry name" value="ConA-like_dom_sf"/>
</dbReference>
<keyword evidence="10 25" id="KW-0732">Signal</keyword>
<dbReference type="InterPro" id="IPR011009">
    <property type="entry name" value="Kinase-like_dom_sf"/>
</dbReference>
<dbReference type="SMART" id="SM00220">
    <property type="entry name" value="S_TKc"/>
    <property type="match status" value="3"/>
</dbReference>
<dbReference type="GO" id="GO:0004674">
    <property type="term" value="F:protein serine/threonine kinase activity"/>
    <property type="evidence" value="ECO:0007669"/>
    <property type="project" value="UniProtKB-KW"/>
</dbReference>
<comment type="caution">
    <text evidence="27">The sequence shown here is derived from an EMBL/GenBank/DDBJ whole genome shotgun (WGS) entry which is preliminary data.</text>
</comment>
<dbReference type="Gene3D" id="1.10.510.10">
    <property type="entry name" value="Transferase(Phosphotransferase) domain 1"/>
    <property type="match status" value="3"/>
</dbReference>
<dbReference type="Gene3D" id="3.30.200.20">
    <property type="entry name" value="Phosphorylase Kinase, domain 1"/>
    <property type="match status" value="3"/>
</dbReference>
<accession>A0A445DRR6</accession>
<dbReference type="FunFam" id="3.30.200.20:FF:000168">
    <property type="entry name" value="L-type lectin-domain containing receptor kinase IX.1"/>
    <property type="match status" value="3"/>
</dbReference>
<evidence type="ECO:0000256" key="21">
    <source>
        <dbReference type="ARBA" id="ARBA00058818"/>
    </source>
</evidence>
<feature type="binding site" evidence="23">
    <location>
        <position position="1021"/>
    </location>
    <ligand>
        <name>ATP</name>
        <dbReference type="ChEBI" id="CHEBI:30616"/>
    </ligand>
</feature>
<evidence type="ECO:0000256" key="12">
    <source>
        <dbReference type="ARBA" id="ARBA00022741"/>
    </source>
</evidence>
<dbReference type="SUPFAM" id="SSF49899">
    <property type="entry name" value="Concanavalin A-like lectins/glucanases"/>
    <property type="match status" value="3"/>
</dbReference>
<evidence type="ECO:0000256" key="20">
    <source>
        <dbReference type="ARBA" id="ARBA00058054"/>
    </source>
</evidence>
<dbReference type="FunFam" id="1.10.510.10:FF:000240">
    <property type="entry name" value="Lectin-domain containing receptor kinase A4.3"/>
    <property type="match status" value="3"/>
</dbReference>
<comment type="function">
    <text evidence="21">Promotes hydrogen peroxide H(2)O(2) production and cell death.</text>
</comment>
<dbReference type="GO" id="GO:0030246">
    <property type="term" value="F:carbohydrate binding"/>
    <property type="evidence" value="ECO:0007669"/>
    <property type="project" value="UniProtKB-KW"/>
</dbReference>
<comment type="similarity">
    <text evidence="2">Belongs to the leguminous lectin family.</text>
</comment>
<evidence type="ECO:0000256" key="14">
    <source>
        <dbReference type="ARBA" id="ARBA00022821"/>
    </source>
</evidence>
<keyword evidence="6" id="KW-1003">Cell membrane</keyword>
<dbReference type="PROSITE" id="PS00108">
    <property type="entry name" value="PROTEIN_KINASE_ST"/>
    <property type="match status" value="3"/>
</dbReference>
<dbReference type="EMBL" id="SDMP01000003">
    <property type="protein sequence ID" value="RYR65870.1"/>
    <property type="molecule type" value="Genomic_DNA"/>
</dbReference>
<keyword evidence="8" id="KW-0808">Transferase</keyword>
<gene>
    <name evidence="27" type="ORF">Ahy_A03g011796</name>
</gene>
<comment type="function">
    <text evidence="20">Involved in resistance response to the pathogenic oomycetes Phytophthora infestans and Phytophthora capsici.</text>
</comment>
<evidence type="ECO:0000256" key="24">
    <source>
        <dbReference type="SAM" id="Phobius"/>
    </source>
</evidence>
<reference evidence="27 28" key="1">
    <citation type="submission" date="2019-01" db="EMBL/GenBank/DDBJ databases">
        <title>Sequencing of cultivated peanut Arachis hypogaea provides insights into genome evolution and oil improvement.</title>
        <authorList>
            <person name="Chen X."/>
        </authorList>
    </citation>
    <scope>NUCLEOTIDE SEQUENCE [LARGE SCALE GENOMIC DNA]</scope>
    <source>
        <strain evidence="28">cv. Fuhuasheng</strain>
        <tissue evidence="27">Leaves</tissue>
    </source>
</reference>
<dbReference type="CDD" id="cd06899">
    <property type="entry name" value="lectin_legume_LecRK_Arcelin_ConA"/>
    <property type="match status" value="3"/>
</dbReference>